<name>A0AAW1NUJ7_9CHLO</name>
<evidence type="ECO:0000256" key="8">
    <source>
        <dbReference type="PROSITE-ProRule" id="PRU00339"/>
    </source>
</evidence>
<feature type="repeat" description="TPR" evidence="8">
    <location>
        <begin position="583"/>
        <end position="616"/>
    </location>
</feature>
<dbReference type="InterPro" id="IPR024111">
    <property type="entry name" value="PEX5/PEX5L"/>
</dbReference>
<feature type="region of interest" description="Disordered" evidence="9">
    <location>
        <begin position="1"/>
        <end position="21"/>
    </location>
</feature>
<evidence type="ECO:0000256" key="9">
    <source>
        <dbReference type="SAM" id="MobiDB-lite"/>
    </source>
</evidence>
<feature type="repeat" description="TPR" evidence="8">
    <location>
        <begin position="617"/>
        <end position="650"/>
    </location>
</feature>
<keyword evidence="6 8" id="KW-0802">TPR repeat</keyword>
<evidence type="ECO:0000256" key="6">
    <source>
        <dbReference type="ARBA" id="ARBA00022803"/>
    </source>
</evidence>
<dbReference type="Proteomes" id="UP001465755">
    <property type="component" value="Unassembled WGS sequence"/>
</dbReference>
<protein>
    <recommendedName>
        <fullName evidence="12">Peroxin-5</fullName>
    </recommendedName>
</protein>
<dbReference type="InterPro" id="IPR011990">
    <property type="entry name" value="TPR-like_helical_dom_sf"/>
</dbReference>
<feature type="compositionally biased region" description="Basic and acidic residues" evidence="9">
    <location>
        <begin position="534"/>
        <end position="546"/>
    </location>
</feature>
<evidence type="ECO:0000313" key="10">
    <source>
        <dbReference type="EMBL" id="KAK9799703.1"/>
    </source>
</evidence>
<comment type="similarity">
    <text evidence="3">Belongs to the peroxisomal targeting signal receptor family.</text>
</comment>
<keyword evidence="5" id="KW-0677">Repeat</keyword>
<keyword evidence="11" id="KW-1185">Reference proteome</keyword>
<evidence type="ECO:0000256" key="1">
    <source>
        <dbReference type="ARBA" id="ARBA00004275"/>
    </source>
</evidence>
<feature type="region of interest" description="Disordered" evidence="9">
    <location>
        <begin position="267"/>
        <end position="287"/>
    </location>
</feature>
<dbReference type="Pfam" id="PF13432">
    <property type="entry name" value="TPR_16"/>
    <property type="match status" value="2"/>
</dbReference>
<evidence type="ECO:0008006" key="12">
    <source>
        <dbReference type="Google" id="ProtNLM"/>
    </source>
</evidence>
<evidence type="ECO:0000256" key="2">
    <source>
        <dbReference type="ARBA" id="ARBA00004496"/>
    </source>
</evidence>
<dbReference type="SMART" id="SM00028">
    <property type="entry name" value="TPR"/>
    <property type="match status" value="4"/>
</dbReference>
<dbReference type="PANTHER" id="PTHR10130:SF0">
    <property type="entry name" value="GH08708P"/>
    <property type="match status" value="1"/>
</dbReference>
<dbReference type="PANTHER" id="PTHR10130">
    <property type="entry name" value="PEROXISOMAL TARGETING SIGNAL 1 RECEPTOR PEX5"/>
    <property type="match status" value="1"/>
</dbReference>
<dbReference type="InterPro" id="IPR019734">
    <property type="entry name" value="TPR_rpt"/>
</dbReference>
<dbReference type="AlphaFoldDB" id="A0AAW1NUJ7"/>
<evidence type="ECO:0000313" key="11">
    <source>
        <dbReference type="Proteomes" id="UP001465755"/>
    </source>
</evidence>
<dbReference type="GO" id="GO:0005778">
    <property type="term" value="C:peroxisomal membrane"/>
    <property type="evidence" value="ECO:0007669"/>
    <property type="project" value="TreeGrafter"/>
</dbReference>
<keyword evidence="4" id="KW-0963">Cytoplasm</keyword>
<reference evidence="10 11" key="1">
    <citation type="journal article" date="2024" name="Nat. Commun.">
        <title>Phylogenomics reveals the evolutionary origins of lichenization in chlorophyte algae.</title>
        <authorList>
            <person name="Puginier C."/>
            <person name="Libourel C."/>
            <person name="Otte J."/>
            <person name="Skaloud P."/>
            <person name="Haon M."/>
            <person name="Grisel S."/>
            <person name="Petersen M."/>
            <person name="Berrin J.G."/>
            <person name="Delaux P.M."/>
            <person name="Dal Grande F."/>
            <person name="Keller J."/>
        </authorList>
    </citation>
    <scope>NUCLEOTIDE SEQUENCE [LARGE SCALE GENOMIC DNA]</scope>
    <source>
        <strain evidence="10 11">SAG 2036</strain>
    </source>
</reference>
<gene>
    <name evidence="10" type="ORF">WJX73_000203</name>
</gene>
<organism evidence="10 11">
    <name type="scientific">Symbiochloris irregularis</name>
    <dbReference type="NCBI Taxonomy" id="706552"/>
    <lineage>
        <taxon>Eukaryota</taxon>
        <taxon>Viridiplantae</taxon>
        <taxon>Chlorophyta</taxon>
        <taxon>core chlorophytes</taxon>
        <taxon>Trebouxiophyceae</taxon>
        <taxon>Trebouxiales</taxon>
        <taxon>Trebouxiaceae</taxon>
        <taxon>Symbiochloris</taxon>
    </lineage>
</organism>
<dbReference type="Pfam" id="PF13181">
    <property type="entry name" value="TPR_8"/>
    <property type="match status" value="1"/>
</dbReference>
<evidence type="ECO:0000256" key="7">
    <source>
        <dbReference type="ARBA" id="ARBA00023140"/>
    </source>
</evidence>
<dbReference type="GO" id="GO:0005052">
    <property type="term" value="F:peroxisome matrix targeting signal-1 binding"/>
    <property type="evidence" value="ECO:0007669"/>
    <property type="project" value="TreeGrafter"/>
</dbReference>
<comment type="subcellular location">
    <subcellularLocation>
        <location evidence="2">Cytoplasm</location>
    </subcellularLocation>
    <subcellularLocation>
        <location evidence="1">Peroxisome</location>
    </subcellularLocation>
</comment>
<evidence type="ECO:0000256" key="3">
    <source>
        <dbReference type="ARBA" id="ARBA00005348"/>
    </source>
</evidence>
<comment type="caution">
    <text evidence="10">The sequence shown here is derived from an EMBL/GenBank/DDBJ whole genome shotgun (WGS) entry which is preliminary data.</text>
</comment>
<evidence type="ECO:0000256" key="5">
    <source>
        <dbReference type="ARBA" id="ARBA00022737"/>
    </source>
</evidence>
<dbReference type="EMBL" id="JALJOQ010000088">
    <property type="protein sequence ID" value="KAK9799703.1"/>
    <property type="molecule type" value="Genomic_DNA"/>
</dbReference>
<keyword evidence="7" id="KW-0576">Peroxisome</keyword>
<dbReference type="Gene3D" id="6.10.280.230">
    <property type="match status" value="1"/>
</dbReference>
<dbReference type="Gene3D" id="1.25.40.10">
    <property type="entry name" value="Tetratricopeptide repeat domain"/>
    <property type="match status" value="1"/>
</dbReference>
<dbReference type="GO" id="GO:0005829">
    <property type="term" value="C:cytosol"/>
    <property type="evidence" value="ECO:0007669"/>
    <property type="project" value="TreeGrafter"/>
</dbReference>
<dbReference type="SUPFAM" id="SSF48452">
    <property type="entry name" value="TPR-like"/>
    <property type="match status" value="1"/>
</dbReference>
<feature type="repeat" description="TPR" evidence="8">
    <location>
        <begin position="508"/>
        <end position="541"/>
    </location>
</feature>
<accession>A0AAW1NUJ7</accession>
<dbReference type="PROSITE" id="PS50005">
    <property type="entry name" value="TPR"/>
    <property type="match status" value="4"/>
</dbReference>
<dbReference type="GO" id="GO:0016560">
    <property type="term" value="P:protein import into peroxisome matrix, docking"/>
    <property type="evidence" value="ECO:0007669"/>
    <property type="project" value="TreeGrafter"/>
</dbReference>
<sequence>MALRGFVTGSDACTPSEGGAGPSNAVAGLANTLLGRSGKAQEQLHELPGQQGLPGTSATHGGPSTAADWAAAAVHGESVPIPGMAPAFDVEQDVAAFLGGMPGPSHAAHQRPMDAAWQGSRGMSEGSTPLTPFLQAFVNSAKLHTHFHPLPSVPMHLSTAEQCRIRDRSTIMARHLFADRGDAYADQQVMALMQSLHIDPHALPAQAPGEWEAIWQQRQGPPGAGAELAAAAQHQASLQDPAWVRDFERMRLQGAQPGQAWADDFAKQGQPQGWSEEFLNGQHPRDGWADEFAQQSLTSTSPAAQQESSAKALEQTRALADTLSRDANPKFQNSKFLQFVSKMSRGEIILEDNQAKEQARPHVDHWAHEFRDANTDDLEAVWKESTQMGGPLEREGQVHERWAREFGHEAADAPAHDWADEFANGVAAPFTADGTDVDAWADEFEAHAGQFSQAAASTSHGEYVFSPNNPFAKDLNSLQKGRELFRKGLLSEAVLALEAEVQRNPRNAEAWRLLGTVQAENDDDQQAICALQKAHEADPSNAEKHPNHAAAASTVPSSGDSSQALTHAIQCFQQAVFQAPQDADIHVALGVLFNLAREYDAAVASLRAALALQPQDYALWNKLGATLANSAHSSEAISAYQKALDLKPNYMRAWTNMGISQANVGNYEASARYYVRALSLNSRASNVWGYLRNSLACAGLMDLMPAVEQENLQALEKALSL</sequence>
<proteinExistence type="inferred from homology"/>
<feature type="repeat" description="TPR" evidence="8">
    <location>
        <begin position="651"/>
        <end position="684"/>
    </location>
</feature>
<evidence type="ECO:0000256" key="4">
    <source>
        <dbReference type="ARBA" id="ARBA00022490"/>
    </source>
</evidence>
<feature type="region of interest" description="Disordered" evidence="9">
    <location>
        <begin position="534"/>
        <end position="559"/>
    </location>
</feature>